<dbReference type="GO" id="GO:0016301">
    <property type="term" value="F:kinase activity"/>
    <property type="evidence" value="ECO:0007669"/>
    <property type="project" value="UniProtKB-KW"/>
</dbReference>
<accession>A0A1H6T2Z2</accession>
<dbReference type="EMBL" id="FNYW01000014">
    <property type="protein sequence ID" value="SEI72484.1"/>
    <property type="molecule type" value="Genomic_DNA"/>
</dbReference>
<organism evidence="10 11">
    <name type="scientific">Alkalibacterium gilvum</name>
    <dbReference type="NCBI Taxonomy" id="1130080"/>
    <lineage>
        <taxon>Bacteria</taxon>
        <taxon>Bacillati</taxon>
        <taxon>Bacillota</taxon>
        <taxon>Bacilli</taxon>
        <taxon>Lactobacillales</taxon>
        <taxon>Carnobacteriaceae</taxon>
        <taxon>Alkalibacterium</taxon>
    </lineage>
</organism>
<evidence type="ECO:0000256" key="3">
    <source>
        <dbReference type="ARBA" id="ARBA00022679"/>
    </source>
</evidence>
<keyword evidence="6" id="KW-0067">ATP-binding</keyword>
<evidence type="ECO:0000256" key="4">
    <source>
        <dbReference type="ARBA" id="ARBA00022741"/>
    </source>
</evidence>
<dbReference type="OrthoDB" id="9786026at2"/>
<comment type="similarity">
    <text evidence="2">Belongs to the diacylglycerol/lipid kinase family.</text>
</comment>
<dbReference type="Pfam" id="PF19279">
    <property type="entry name" value="YegS_C"/>
    <property type="match status" value="1"/>
</dbReference>
<dbReference type="STRING" id="1130080.SAMN04488113_1147"/>
<evidence type="ECO:0000256" key="8">
    <source>
        <dbReference type="ARBA" id="ARBA00023264"/>
    </source>
</evidence>
<name>A0A1H6T2Z2_9LACT</name>
<dbReference type="PANTHER" id="PTHR12358">
    <property type="entry name" value="SPHINGOSINE KINASE"/>
    <property type="match status" value="1"/>
</dbReference>
<keyword evidence="7" id="KW-0444">Lipid biosynthesis</keyword>
<dbReference type="InterPro" id="IPR017438">
    <property type="entry name" value="ATP-NAD_kinase_N"/>
</dbReference>
<keyword evidence="11" id="KW-1185">Reference proteome</keyword>
<dbReference type="SUPFAM" id="SSF111331">
    <property type="entry name" value="NAD kinase/diacylglycerol kinase-like"/>
    <property type="match status" value="1"/>
</dbReference>
<keyword evidence="8" id="KW-1208">Phospholipid metabolism</keyword>
<dbReference type="PROSITE" id="PS50146">
    <property type="entry name" value="DAGK"/>
    <property type="match status" value="1"/>
</dbReference>
<dbReference type="AlphaFoldDB" id="A0A1H6T2Z2"/>
<dbReference type="InterPro" id="IPR016064">
    <property type="entry name" value="NAD/diacylglycerol_kinase_sf"/>
</dbReference>
<evidence type="ECO:0000256" key="7">
    <source>
        <dbReference type="ARBA" id="ARBA00023209"/>
    </source>
</evidence>
<dbReference type="InterPro" id="IPR050187">
    <property type="entry name" value="Lipid_Phosphate_FormReg"/>
</dbReference>
<sequence>MHSYHFIINKHSRNSQKVLKKLLVLLPKHKVEYKFLITESIEQLDTLLEQLRSTMPKTDIFVVVGGDGSLNQFITFYTKHGFKNPIGYIPAGSGNDFARANTIPFDTEEALLHLFSIKEKEERSIIIATQNNTTHFAVNSIGFGIDGLIGQLLESKGKKEKMGAPSYMLSIFSGFAKQEKFSLTLTIGTHSYEFNSVQLALVANHPSFGGGIYIAPDASGKDDQLEVVIADNVSPKNLLSILRKLLINQTHKSHPKIHSFKSKEMTIHINSGQYAQKDGEVFHQDEYDYHFQTKQLPFWI</sequence>
<keyword evidence="7" id="KW-0443">Lipid metabolism</keyword>
<keyword evidence="7" id="KW-0594">Phospholipid biosynthesis</keyword>
<evidence type="ECO:0000256" key="5">
    <source>
        <dbReference type="ARBA" id="ARBA00022777"/>
    </source>
</evidence>
<evidence type="ECO:0000256" key="1">
    <source>
        <dbReference type="ARBA" id="ARBA00001946"/>
    </source>
</evidence>
<gene>
    <name evidence="10" type="ORF">SAMN04488113_1147</name>
</gene>
<protein>
    <submittedName>
        <fullName evidence="10">Lipid kinase, YegS/Rv2252/BmrU family</fullName>
    </submittedName>
</protein>
<evidence type="ECO:0000313" key="11">
    <source>
        <dbReference type="Proteomes" id="UP000198564"/>
    </source>
</evidence>
<dbReference type="GO" id="GO:0005524">
    <property type="term" value="F:ATP binding"/>
    <property type="evidence" value="ECO:0007669"/>
    <property type="project" value="UniProtKB-KW"/>
</dbReference>
<dbReference type="InterPro" id="IPR001206">
    <property type="entry name" value="Diacylglycerol_kinase_cat_dom"/>
</dbReference>
<evidence type="ECO:0000256" key="6">
    <source>
        <dbReference type="ARBA" id="ARBA00022840"/>
    </source>
</evidence>
<keyword evidence="5 10" id="KW-0418">Kinase</keyword>
<dbReference type="Gene3D" id="2.60.200.40">
    <property type="match status" value="1"/>
</dbReference>
<dbReference type="GO" id="GO:0008654">
    <property type="term" value="P:phospholipid biosynthetic process"/>
    <property type="evidence" value="ECO:0007669"/>
    <property type="project" value="UniProtKB-KW"/>
</dbReference>
<feature type="domain" description="DAGKc" evidence="9">
    <location>
        <begin position="1"/>
        <end position="134"/>
    </location>
</feature>
<proteinExistence type="inferred from homology"/>
<evidence type="ECO:0000256" key="2">
    <source>
        <dbReference type="ARBA" id="ARBA00005983"/>
    </source>
</evidence>
<keyword evidence="3" id="KW-0808">Transferase</keyword>
<dbReference type="Proteomes" id="UP000198564">
    <property type="component" value="Unassembled WGS sequence"/>
</dbReference>
<reference evidence="11" key="1">
    <citation type="submission" date="2016-10" db="EMBL/GenBank/DDBJ databases">
        <authorList>
            <person name="Varghese N."/>
            <person name="Submissions S."/>
        </authorList>
    </citation>
    <scope>NUCLEOTIDE SEQUENCE [LARGE SCALE GENOMIC DNA]</scope>
    <source>
        <strain evidence="11">DSM 25751</strain>
    </source>
</reference>
<keyword evidence="4" id="KW-0547">Nucleotide-binding</keyword>
<evidence type="ECO:0000313" key="10">
    <source>
        <dbReference type="EMBL" id="SEI72484.1"/>
    </source>
</evidence>
<dbReference type="RefSeq" id="WP_091634225.1">
    <property type="nucleotide sequence ID" value="NZ_FNYW01000014.1"/>
</dbReference>
<dbReference type="PANTHER" id="PTHR12358:SF54">
    <property type="entry name" value="SPHINGOSINE KINASE RELATED PROTEIN"/>
    <property type="match status" value="1"/>
</dbReference>
<dbReference type="SMART" id="SM00046">
    <property type="entry name" value="DAGKc"/>
    <property type="match status" value="1"/>
</dbReference>
<dbReference type="InterPro" id="IPR045540">
    <property type="entry name" value="YegS/DAGK_C"/>
</dbReference>
<dbReference type="Pfam" id="PF00781">
    <property type="entry name" value="DAGK_cat"/>
    <property type="match status" value="1"/>
</dbReference>
<dbReference type="Gene3D" id="3.40.50.10330">
    <property type="entry name" value="Probable inorganic polyphosphate/atp-NAD kinase, domain 1"/>
    <property type="match status" value="1"/>
</dbReference>
<evidence type="ECO:0000259" key="9">
    <source>
        <dbReference type="PROSITE" id="PS50146"/>
    </source>
</evidence>
<comment type="cofactor">
    <cofactor evidence="1">
        <name>Mg(2+)</name>
        <dbReference type="ChEBI" id="CHEBI:18420"/>
    </cofactor>
</comment>